<keyword evidence="3" id="KW-1185">Reference proteome</keyword>
<dbReference type="InterPro" id="IPR052958">
    <property type="entry name" value="IFN-induced_PKR_regulator"/>
</dbReference>
<reference evidence="2" key="1">
    <citation type="submission" date="2023-07" db="EMBL/GenBank/DDBJ databases">
        <title>Chromosome-level genome assembly of Artemia franciscana.</title>
        <authorList>
            <person name="Jo E."/>
        </authorList>
    </citation>
    <scope>NUCLEOTIDE SEQUENCE</scope>
    <source>
        <tissue evidence="2">Whole body</tissue>
    </source>
</reference>
<dbReference type="AlphaFoldDB" id="A0AA88KV86"/>
<dbReference type="InterPro" id="IPR012337">
    <property type="entry name" value="RNaseH-like_sf"/>
</dbReference>
<feature type="domain" description="HAT C-terminal dimerisation" evidence="1">
    <location>
        <begin position="381"/>
        <end position="440"/>
    </location>
</feature>
<sequence>MALGLRFADSETLHIREEFIEFTIVDDLRSESLGQFILSRIEKLGLDMKLCRGQGYDGAPNMSGHLSGAQAFISSKYPLAKYVHCIAHSLNLVLTDSSKIAEIKHCMMVIRETVNFFHFSAKQSAILKTYTALNLIGLCETRWVKRHDAIQISKQLIVPIFKALEEIETDGDSVTLSKARSLLNNILSLDYIVTLIVMDFFLGYTLNLSKLLQSENIDMVMCIQCVESVTKMFKEIRNSAEGRFHQLFLEATRLCRELEVTLVMLRKRNFFTIPSDIPAEKHIEFYYRVSIFLPFVDQLIQSIESRFTKHKVTLKGLGGILPSFVVKQPSSDLKELIKLYASDLTSSDSTVMAELELWRAKWLKVVPSLFPKIAVQSLAECECGIFPNIYKLLSIFCVIPTSTACVERSFSSIKRIKTYLRSRMSEDRLNGLTLLNVHRDVLVSVDEILEKFAISSPRRLQFKV</sequence>
<accession>A0AA88KV86</accession>
<dbReference type="PANTHER" id="PTHR46289:SF14">
    <property type="entry name" value="DUF4371 DOMAIN-CONTAINING PROTEIN"/>
    <property type="match status" value="1"/>
</dbReference>
<dbReference type="GO" id="GO:0046983">
    <property type="term" value="F:protein dimerization activity"/>
    <property type="evidence" value="ECO:0007669"/>
    <property type="project" value="InterPro"/>
</dbReference>
<dbReference type="Proteomes" id="UP001187531">
    <property type="component" value="Unassembled WGS sequence"/>
</dbReference>
<dbReference type="PANTHER" id="PTHR46289">
    <property type="entry name" value="52 KDA REPRESSOR OF THE INHIBITOR OF THE PROTEIN KINASE-LIKE PROTEIN-RELATED"/>
    <property type="match status" value="1"/>
</dbReference>
<organism evidence="2 3">
    <name type="scientific">Artemia franciscana</name>
    <name type="common">Brine shrimp</name>
    <name type="synonym">Artemia sanfranciscana</name>
    <dbReference type="NCBI Taxonomy" id="6661"/>
    <lineage>
        <taxon>Eukaryota</taxon>
        <taxon>Metazoa</taxon>
        <taxon>Ecdysozoa</taxon>
        <taxon>Arthropoda</taxon>
        <taxon>Crustacea</taxon>
        <taxon>Branchiopoda</taxon>
        <taxon>Anostraca</taxon>
        <taxon>Artemiidae</taxon>
        <taxon>Artemia</taxon>
    </lineage>
</organism>
<protein>
    <recommendedName>
        <fullName evidence="1">HAT C-terminal dimerisation domain-containing protein</fullName>
    </recommendedName>
</protein>
<dbReference type="SUPFAM" id="SSF53098">
    <property type="entry name" value="Ribonuclease H-like"/>
    <property type="match status" value="1"/>
</dbReference>
<dbReference type="InterPro" id="IPR008906">
    <property type="entry name" value="HATC_C_dom"/>
</dbReference>
<evidence type="ECO:0000313" key="3">
    <source>
        <dbReference type="Proteomes" id="UP001187531"/>
    </source>
</evidence>
<dbReference type="Pfam" id="PF05699">
    <property type="entry name" value="Dimer_Tnp_hAT"/>
    <property type="match status" value="1"/>
</dbReference>
<gene>
    <name evidence="2" type="ORF">QYM36_018033</name>
</gene>
<proteinExistence type="predicted"/>
<comment type="caution">
    <text evidence="2">The sequence shown here is derived from an EMBL/GenBank/DDBJ whole genome shotgun (WGS) entry which is preliminary data.</text>
</comment>
<dbReference type="EMBL" id="JAVRJZ010000088">
    <property type="protein sequence ID" value="KAK2703571.1"/>
    <property type="molecule type" value="Genomic_DNA"/>
</dbReference>
<evidence type="ECO:0000313" key="2">
    <source>
        <dbReference type="EMBL" id="KAK2703571.1"/>
    </source>
</evidence>
<name>A0AA88KV86_ARTSF</name>
<evidence type="ECO:0000259" key="1">
    <source>
        <dbReference type="Pfam" id="PF05699"/>
    </source>
</evidence>